<dbReference type="Proteomes" id="UP000578531">
    <property type="component" value="Unassembled WGS sequence"/>
</dbReference>
<feature type="transmembrane region" description="Helical" evidence="3">
    <location>
        <begin position="241"/>
        <end position="263"/>
    </location>
</feature>
<dbReference type="EMBL" id="JACCJC010000069">
    <property type="protein sequence ID" value="KAF6229744.1"/>
    <property type="molecule type" value="Genomic_DNA"/>
</dbReference>
<dbReference type="OrthoDB" id="6499973at2759"/>
<feature type="transmembrane region" description="Helical" evidence="3">
    <location>
        <begin position="48"/>
        <end position="68"/>
    </location>
</feature>
<evidence type="ECO:0000256" key="2">
    <source>
        <dbReference type="ARBA" id="ARBA00006727"/>
    </source>
</evidence>
<dbReference type="PANTHER" id="PTHR11360">
    <property type="entry name" value="MONOCARBOXYLATE TRANSPORTER"/>
    <property type="match status" value="1"/>
</dbReference>
<keyword evidence="3" id="KW-0472">Membrane</keyword>
<feature type="transmembrane region" description="Helical" evidence="3">
    <location>
        <begin position="119"/>
        <end position="137"/>
    </location>
</feature>
<evidence type="ECO:0000256" key="1">
    <source>
        <dbReference type="ARBA" id="ARBA00004141"/>
    </source>
</evidence>
<comment type="subcellular location">
    <subcellularLocation>
        <location evidence="1">Membrane</location>
        <topology evidence="1">Multi-pass membrane protein</topology>
    </subcellularLocation>
</comment>
<dbReference type="AlphaFoldDB" id="A0A8H6FJN6"/>
<reference evidence="4 5" key="1">
    <citation type="journal article" date="2020" name="Genomics">
        <title>Complete, high-quality genomes from long-read metagenomic sequencing of two wolf lichen thalli reveals enigmatic genome architecture.</title>
        <authorList>
            <person name="McKenzie S.K."/>
            <person name="Walston R.F."/>
            <person name="Allen J.L."/>
        </authorList>
    </citation>
    <scope>NUCLEOTIDE SEQUENCE [LARGE SCALE GENOMIC DNA]</scope>
    <source>
        <strain evidence="4">WasteWater2</strain>
    </source>
</reference>
<dbReference type="GO" id="GO:0016020">
    <property type="term" value="C:membrane"/>
    <property type="evidence" value="ECO:0007669"/>
    <property type="project" value="UniProtKB-SubCell"/>
</dbReference>
<comment type="caution">
    <text evidence="4">The sequence shown here is derived from an EMBL/GenBank/DDBJ whole genome shotgun (WGS) entry which is preliminary data.</text>
</comment>
<dbReference type="PANTHER" id="PTHR11360:SF305">
    <property type="entry name" value="MAJOR FACILITATOR SUPERFAMILY (MFS) PROFILE DOMAIN-CONTAINING PROTEIN"/>
    <property type="match status" value="1"/>
</dbReference>
<proteinExistence type="inferred from homology"/>
<dbReference type="Gene3D" id="1.20.1250.20">
    <property type="entry name" value="MFS general substrate transporter like domains"/>
    <property type="match status" value="2"/>
</dbReference>
<feature type="transmembrane region" description="Helical" evidence="3">
    <location>
        <begin position="406"/>
        <end position="428"/>
    </location>
</feature>
<feature type="transmembrane region" description="Helical" evidence="3">
    <location>
        <begin position="143"/>
        <end position="164"/>
    </location>
</feature>
<dbReference type="Pfam" id="PF07690">
    <property type="entry name" value="MFS_1"/>
    <property type="match status" value="2"/>
</dbReference>
<dbReference type="GeneID" id="59292903"/>
<sequence length="436" mass="46181">MSKPQDITFTEPSTPVEANHSARRILKDRDNILHASQYADSTAPEGGYGWAVVFACFSISFWIVGTVYSWGVMQAALFKQGLSSPPTLSWIGSLDFACIAFLALVNARVIRLLGARGTALLGISMLALGEILSGFLTHNVGGLFVTAGVVSGIGTSLCFMVINVTPAQYFHKKRGLANGIVCAGGGLGGLPAAWLIKERCPIRSATFIEWKLFRDFKFVTIFLVGVVATFPLLVPPFFIPLYSASLGLSSSTGAALVAGFNISSGVGRLSSGLAADALGPLNTLFIGLFLTTVSMFVIWPVSDSLGPLVVFVIINGAANGAFFATMPTVVGTVFGSQRVSVAMGMVVTGWAGGYLMVRAYLPPMSEERPESDRAMLIDSLQGAPIAGYLLEAHGGEKSTLAAYHPAMFWAGSLAVLAMALVAMVRLYVNKDIMRRV</sequence>
<dbReference type="SUPFAM" id="SSF103473">
    <property type="entry name" value="MFS general substrate transporter"/>
    <property type="match status" value="1"/>
</dbReference>
<evidence type="ECO:0000313" key="5">
    <source>
        <dbReference type="Proteomes" id="UP000578531"/>
    </source>
</evidence>
<feature type="transmembrane region" description="Helical" evidence="3">
    <location>
        <begin position="283"/>
        <end position="301"/>
    </location>
</feature>
<dbReference type="InterPro" id="IPR011701">
    <property type="entry name" value="MFS"/>
</dbReference>
<dbReference type="InterPro" id="IPR050327">
    <property type="entry name" value="Proton-linked_MCT"/>
</dbReference>
<feature type="transmembrane region" description="Helical" evidence="3">
    <location>
        <begin position="341"/>
        <end position="361"/>
    </location>
</feature>
<feature type="transmembrane region" description="Helical" evidence="3">
    <location>
        <begin position="88"/>
        <end position="107"/>
    </location>
</feature>
<accession>A0A8H6FJN6</accession>
<gene>
    <name evidence="4" type="ORF">HO173_011260</name>
</gene>
<keyword evidence="3" id="KW-1133">Transmembrane helix</keyword>
<comment type="similarity">
    <text evidence="2">Belongs to the major facilitator superfamily. Monocarboxylate porter (TC 2.A.1.13) family.</text>
</comment>
<feature type="transmembrane region" description="Helical" evidence="3">
    <location>
        <begin position="216"/>
        <end position="234"/>
    </location>
</feature>
<protein>
    <submittedName>
        <fullName evidence="4">Uncharacterized protein</fullName>
    </submittedName>
</protein>
<dbReference type="GO" id="GO:0022857">
    <property type="term" value="F:transmembrane transporter activity"/>
    <property type="evidence" value="ECO:0007669"/>
    <property type="project" value="InterPro"/>
</dbReference>
<dbReference type="InterPro" id="IPR036259">
    <property type="entry name" value="MFS_trans_sf"/>
</dbReference>
<feature type="transmembrane region" description="Helical" evidence="3">
    <location>
        <begin position="308"/>
        <end position="329"/>
    </location>
</feature>
<keyword evidence="5" id="KW-1185">Reference proteome</keyword>
<evidence type="ECO:0000256" key="3">
    <source>
        <dbReference type="SAM" id="Phobius"/>
    </source>
</evidence>
<keyword evidence="3" id="KW-0812">Transmembrane</keyword>
<dbReference type="RefSeq" id="XP_037159936.1">
    <property type="nucleotide sequence ID" value="XM_037313141.1"/>
</dbReference>
<organism evidence="4 5">
    <name type="scientific">Letharia columbiana</name>
    <dbReference type="NCBI Taxonomy" id="112416"/>
    <lineage>
        <taxon>Eukaryota</taxon>
        <taxon>Fungi</taxon>
        <taxon>Dikarya</taxon>
        <taxon>Ascomycota</taxon>
        <taxon>Pezizomycotina</taxon>
        <taxon>Lecanoromycetes</taxon>
        <taxon>OSLEUM clade</taxon>
        <taxon>Lecanoromycetidae</taxon>
        <taxon>Lecanorales</taxon>
        <taxon>Lecanorineae</taxon>
        <taxon>Parmeliaceae</taxon>
        <taxon>Letharia</taxon>
    </lineage>
</organism>
<evidence type="ECO:0000313" key="4">
    <source>
        <dbReference type="EMBL" id="KAF6229744.1"/>
    </source>
</evidence>
<name>A0A8H6FJN6_9LECA</name>